<accession>A0ACB7FGA6</accession>
<dbReference type="EMBL" id="CM024799">
    <property type="protein sequence ID" value="KAG8013535.1"/>
    <property type="molecule type" value="Genomic_DNA"/>
</dbReference>
<organism evidence="1 2">
    <name type="scientific">Nibea albiflora</name>
    <name type="common">Yellow drum</name>
    <name type="synonym">Corvina albiflora</name>
    <dbReference type="NCBI Taxonomy" id="240163"/>
    <lineage>
        <taxon>Eukaryota</taxon>
        <taxon>Metazoa</taxon>
        <taxon>Chordata</taxon>
        <taxon>Craniata</taxon>
        <taxon>Vertebrata</taxon>
        <taxon>Euteleostomi</taxon>
        <taxon>Actinopterygii</taxon>
        <taxon>Neopterygii</taxon>
        <taxon>Teleostei</taxon>
        <taxon>Neoteleostei</taxon>
        <taxon>Acanthomorphata</taxon>
        <taxon>Eupercaria</taxon>
        <taxon>Sciaenidae</taxon>
        <taxon>Nibea</taxon>
    </lineage>
</organism>
<comment type="caution">
    <text evidence="1">The sequence shown here is derived from an EMBL/GenBank/DDBJ whole genome shotgun (WGS) entry which is preliminary data.</text>
</comment>
<reference evidence="1" key="1">
    <citation type="submission" date="2020-04" db="EMBL/GenBank/DDBJ databases">
        <title>A chromosome-scale assembly and high-density genetic map of the yellow drum (Nibea albiflora) genome.</title>
        <authorList>
            <person name="Xu D."/>
            <person name="Zhang W."/>
            <person name="Chen R."/>
            <person name="Tan P."/>
            <person name="Wang L."/>
            <person name="Song H."/>
            <person name="Tian L."/>
            <person name="Zhu Q."/>
            <person name="Wang B."/>
        </authorList>
    </citation>
    <scope>NUCLEOTIDE SEQUENCE</scope>
    <source>
        <strain evidence="1">ZJHYS-2018</strain>
    </source>
</reference>
<gene>
    <name evidence="1" type="ORF">GBF38_021961</name>
</gene>
<dbReference type="Proteomes" id="UP000805704">
    <property type="component" value="Chromosome 11"/>
</dbReference>
<keyword evidence="2" id="KW-1185">Reference proteome</keyword>
<sequence length="90" mass="10067">CRLCKINMREGGPSLQQTTSFRLSSSTRHRLSTPTPLSDWLPTSGERFGTGFHAVFRIGTIAQGSIGFPRLTAFSVHMDAMWFRTHLSQP</sequence>
<evidence type="ECO:0000313" key="1">
    <source>
        <dbReference type="EMBL" id="KAG8013535.1"/>
    </source>
</evidence>
<evidence type="ECO:0000313" key="2">
    <source>
        <dbReference type="Proteomes" id="UP000805704"/>
    </source>
</evidence>
<name>A0ACB7FGA6_NIBAL</name>
<feature type="non-terminal residue" evidence="1">
    <location>
        <position position="1"/>
    </location>
</feature>
<proteinExistence type="predicted"/>
<protein>
    <submittedName>
        <fullName evidence="1">Uncharacterized protein</fullName>
    </submittedName>
</protein>